<evidence type="ECO:0000256" key="7">
    <source>
        <dbReference type="ARBA" id="ARBA00022475"/>
    </source>
</evidence>
<evidence type="ECO:0000256" key="14">
    <source>
        <dbReference type="ARBA" id="ARBA00022801"/>
    </source>
</evidence>
<dbReference type="GO" id="GO:0008955">
    <property type="term" value="F:peptidoglycan glycosyltransferase activity"/>
    <property type="evidence" value="ECO:0007669"/>
    <property type="project" value="UniProtKB-EC"/>
</dbReference>
<dbReference type="InterPro" id="IPR031376">
    <property type="entry name" value="PCB_OB"/>
</dbReference>
<feature type="domain" description="Penicillin-binding protein transpeptidase" evidence="28">
    <location>
        <begin position="440"/>
        <end position="681"/>
    </location>
</feature>
<dbReference type="PANTHER" id="PTHR32282">
    <property type="entry name" value="BINDING PROTEIN TRANSPEPTIDASE, PUTATIVE-RELATED"/>
    <property type="match status" value="1"/>
</dbReference>
<dbReference type="GO" id="GO:0008658">
    <property type="term" value="F:penicillin binding"/>
    <property type="evidence" value="ECO:0007669"/>
    <property type="project" value="InterPro"/>
</dbReference>
<keyword evidence="11" id="KW-0328">Glycosyltransferase</keyword>
<comment type="similarity">
    <text evidence="4">In the N-terminal section; belongs to the glycosyltransferase 51 family.</text>
</comment>
<dbReference type="Gene3D" id="3.40.710.10">
    <property type="entry name" value="DD-peptidase/beta-lactamase superfamily"/>
    <property type="match status" value="2"/>
</dbReference>
<reference evidence="31 32" key="1">
    <citation type="journal article" date="2020" name="Biotechnol. Biofuels">
        <title>New insights from the biogas microbiome by comprehensive genome-resolved metagenomics of nearly 1600 species originating from multiple anaerobic digesters.</title>
        <authorList>
            <person name="Campanaro S."/>
            <person name="Treu L."/>
            <person name="Rodriguez-R L.M."/>
            <person name="Kovalovszki A."/>
            <person name="Ziels R.M."/>
            <person name="Maus I."/>
            <person name="Zhu X."/>
            <person name="Kougias P.G."/>
            <person name="Basile A."/>
            <person name="Luo G."/>
            <person name="Schluter A."/>
            <person name="Konstantinidis K.T."/>
            <person name="Angelidaki I."/>
        </authorList>
    </citation>
    <scope>NUCLEOTIDE SEQUENCE [LARGE SCALE GENOMIC DNA]</scope>
    <source>
        <strain evidence="31">AS06rmzACSIP_256</strain>
    </source>
</reference>
<protein>
    <recommendedName>
        <fullName evidence="6">Penicillin-binding protein 1A</fullName>
        <ecNumber evidence="24">2.4.99.28</ecNumber>
        <ecNumber evidence="5">3.4.16.4</ecNumber>
    </recommendedName>
</protein>
<comment type="pathway">
    <text evidence="26">Glycan biosynthesis.</text>
</comment>
<dbReference type="UniPathway" id="UPA00219"/>
<gene>
    <name evidence="31" type="ORF">GX576_08305</name>
</gene>
<keyword evidence="18" id="KW-1133">Transmembrane helix</keyword>
<feature type="domain" description="Glycosyl transferase family 51" evidence="29">
    <location>
        <begin position="55"/>
        <end position="230"/>
    </location>
</feature>
<dbReference type="GO" id="GO:0005886">
    <property type="term" value="C:plasma membrane"/>
    <property type="evidence" value="ECO:0007669"/>
    <property type="project" value="UniProtKB-SubCell"/>
</dbReference>
<dbReference type="InterPro" id="IPR023346">
    <property type="entry name" value="Lysozyme-like_dom_sf"/>
</dbReference>
<evidence type="ECO:0000256" key="11">
    <source>
        <dbReference type="ARBA" id="ARBA00022676"/>
    </source>
</evidence>
<evidence type="ECO:0000256" key="1">
    <source>
        <dbReference type="ARBA" id="ARBA00004249"/>
    </source>
</evidence>
<evidence type="ECO:0000256" key="15">
    <source>
        <dbReference type="ARBA" id="ARBA00022960"/>
    </source>
</evidence>
<comment type="subcellular location">
    <subcellularLocation>
        <location evidence="1">Cell inner membrane</location>
        <topology evidence="1">Single-pass type II membrane protein</topology>
    </subcellularLocation>
</comment>
<evidence type="ECO:0000256" key="25">
    <source>
        <dbReference type="ARBA" id="ARBA00049902"/>
    </source>
</evidence>
<evidence type="ECO:0000256" key="24">
    <source>
        <dbReference type="ARBA" id="ARBA00044770"/>
    </source>
</evidence>
<evidence type="ECO:0000256" key="12">
    <source>
        <dbReference type="ARBA" id="ARBA00022679"/>
    </source>
</evidence>
<evidence type="ECO:0000256" key="20">
    <source>
        <dbReference type="ARBA" id="ARBA00023251"/>
    </source>
</evidence>
<dbReference type="Pfam" id="PF00905">
    <property type="entry name" value="Transpeptidase"/>
    <property type="match status" value="1"/>
</dbReference>
<dbReference type="GO" id="GO:0008360">
    <property type="term" value="P:regulation of cell shape"/>
    <property type="evidence" value="ECO:0007669"/>
    <property type="project" value="UniProtKB-KW"/>
</dbReference>
<dbReference type="InterPro" id="IPR001264">
    <property type="entry name" value="Glyco_trans_51"/>
</dbReference>
<evidence type="ECO:0000256" key="13">
    <source>
        <dbReference type="ARBA" id="ARBA00022692"/>
    </source>
</evidence>
<dbReference type="InterPro" id="IPR012338">
    <property type="entry name" value="Beta-lactam/transpept-like"/>
</dbReference>
<feature type="domain" description="Penicillin-binding protein OB-like" evidence="30">
    <location>
        <begin position="331"/>
        <end position="433"/>
    </location>
</feature>
<evidence type="ECO:0000256" key="2">
    <source>
        <dbReference type="ARBA" id="ARBA00004752"/>
    </source>
</evidence>
<keyword evidence="22" id="KW-0961">Cell wall biogenesis/degradation</keyword>
<keyword evidence="17" id="KW-0573">Peptidoglycan synthesis</keyword>
<keyword evidence="15" id="KW-0133">Cell shape</keyword>
<dbReference type="InterPro" id="IPR050396">
    <property type="entry name" value="Glycosyltr_51/Transpeptidase"/>
</dbReference>
<name>A0A7X7LVZ0_9RHOO</name>
<keyword evidence="9" id="KW-0121">Carboxypeptidase</keyword>
<evidence type="ECO:0000259" key="28">
    <source>
        <dbReference type="Pfam" id="PF00905"/>
    </source>
</evidence>
<keyword evidence="10" id="KW-0645">Protease</keyword>
<dbReference type="Pfam" id="PF17092">
    <property type="entry name" value="PCB_OB"/>
    <property type="match status" value="1"/>
</dbReference>
<evidence type="ECO:0000256" key="26">
    <source>
        <dbReference type="ARBA" id="ARBA00060592"/>
    </source>
</evidence>
<dbReference type="EC" id="2.4.99.28" evidence="24"/>
<dbReference type="GO" id="GO:0009252">
    <property type="term" value="P:peptidoglycan biosynthetic process"/>
    <property type="evidence" value="ECO:0007669"/>
    <property type="project" value="UniProtKB-UniPathway"/>
</dbReference>
<evidence type="ECO:0000256" key="27">
    <source>
        <dbReference type="SAM" id="MobiDB-lite"/>
    </source>
</evidence>
<dbReference type="RefSeq" id="WP_068809443.1">
    <property type="nucleotide sequence ID" value="NZ_MBFM01000005.1"/>
</dbReference>
<dbReference type="EC" id="3.4.16.4" evidence="5"/>
<dbReference type="Gene3D" id="1.10.3810.10">
    <property type="entry name" value="Biosynthetic peptidoglycan transglycosylase-like"/>
    <property type="match status" value="1"/>
</dbReference>
<keyword evidence="12" id="KW-0808">Transferase</keyword>
<dbReference type="NCBIfam" id="TIGR02074">
    <property type="entry name" value="PBP_1a_fam"/>
    <property type="match status" value="1"/>
</dbReference>
<evidence type="ECO:0000256" key="22">
    <source>
        <dbReference type="ARBA" id="ARBA00023316"/>
    </source>
</evidence>
<accession>A0A7X7LVZ0</accession>
<dbReference type="SUPFAM" id="SSF53955">
    <property type="entry name" value="Lysozyme-like"/>
    <property type="match status" value="1"/>
</dbReference>
<dbReference type="GO" id="GO:0009002">
    <property type="term" value="F:serine-type D-Ala-D-Ala carboxypeptidase activity"/>
    <property type="evidence" value="ECO:0007669"/>
    <property type="project" value="UniProtKB-EC"/>
</dbReference>
<evidence type="ECO:0000256" key="19">
    <source>
        <dbReference type="ARBA" id="ARBA00023136"/>
    </source>
</evidence>
<dbReference type="FunFam" id="1.10.3810.10:FF:000003">
    <property type="entry name" value="Penicillin-binding protein 1a"/>
    <property type="match status" value="1"/>
</dbReference>
<evidence type="ECO:0000256" key="8">
    <source>
        <dbReference type="ARBA" id="ARBA00022519"/>
    </source>
</evidence>
<dbReference type="InterPro" id="IPR012340">
    <property type="entry name" value="NA-bd_OB-fold"/>
</dbReference>
<dbReference type="InterPro" id="IPR036950">
    <property type="entry name" value="PBP_transglycosylase"/>
</dbReference>
<dbReference type="SUPFAM" id="SSF56601">
    <property type="entry name" value="beta-lactamase/transpeptidase-like"/>
    <property type="match status" value="1"/>
</dbReference>
<dbReference type="Gene3D" id="2.40.50.140">
    <property type="entry name" value="Nucleic acid-binding proteins"/>
    <property type="match status" value="1"/>
</dbReference>
<evidence type="ECO:0000256" key="23">
    <source>
        <dbReference type="ARBA" id="ARBA00034000"/>
    </source>
</evidence>
<comment type="caution">
    <text evidence="31">The sequence shown here is derived from an EMBL/GenBank/DDBJ whole genome shotgun (WGS) entry which is preliminary data.</text>
</comment>
<dbReference type="EMBL" id="JAAYYV010000217">
    <property type="protein sequence ID" value="NLF54379.1"/>
    <property type="molecule type" value="Genomic_DNA"/>
</dbReference>
<dbReference type="GO" id="GO:0006508">
    <property type="term" value="P:proteolysis"/>
    <property type="evidence" value="ECO:0007669"/>
    <property type="project" value="UniProtKB-KW"/>
</dbReference>
<evidence type="ECO:0000256" key="4">
    <source>
        <dbReference type="ARBA" id="ARBA00007739"/>
    </source>
</evidence>
<evidence type="ECO:0000256" key="18">
    <source>
        <dbReference type="ARBA" id="ARBA00022989"/>
    </source>
</evidence>
<dbReference type="Pfam" id="PF00912">
    <property type="entry name" value="Transgly"/>
    <property type="match status" value="1"/>
</dbReference>
<keyword evidence="19" id="KW-0472">Membrane</keyword>
<keyword evidence="8" id="KW-0997">Cell inner membrane</keyword>
<keyword evidence="7" id="KW-1003">Cell membrane</keyword>
<keyword evidence="20" id="KW-0046">Antibiotic resistance</keyword>
<feature type="compositionally biased region" description="Low complexity" evidence="27">
    <location>
        <begin position="774"/>
        <end position="800"/>
    </location>
</feature>
<evidence type="ECO:0000256" key="21">
    <source>
        <dbReference type="ARBA" id="ARBA00023268"/>
    </source>
</evidence>
<evidence type="ECO:0000256" key="9">
    <source>
        <dbReference type="ARBA" id="ARBA00022645"/>
    </source>
</evidence>
<evidence type="ECO:0000313" key="32">
    <source>
        <dbReference type="Proteomes" id="UP000536534"/>
    </source>
</evidence>
<evidence type="ECO:0000259" key="29">
    <source>
        <dbReference type="Pfam" id="PF00912"/>
    </source>
</evidence>
<evidence type="ECO:0000256" key="17">
    <source>
        <dbReference type="ARBA" id="ARBA00022984"/>
    </source>
</evidence>
<dbReference type="InterPro" id="IPR001460">
    <property type="entry name" value="PCN-bd_Tpept"/>
</dbReference>
<keyword evidence="13" id="KW-0812">Transmembrane</keyword>
<dbReference type="Proteomes" id="UP000536534">
    <property type="component" value="Unassembled WGS sequence"/>
</dbReference>
<evidence type="ECO:0000256" key="3">
    <source>
        <dbReference type="ARBA" id="ARBA00007090"/>
    </source>
</evidence>
<sequence length="811" mass="89357">MRWVLYPIAALFALAILGAATLAAVSLYAWPNLPSLETLTDYRPRIPLRVYTSDGHLLGEFGEERRDVVRIADVPPVLKQAILAAEDERFYEHPGIDIFGIARAALANLSTGGRGQGASTITMQVARNFFLSREKTFNRKLYEILLALKIERSLSKDQILELYINQIYLGQRAYGFSVAARTYFGKPLEEITLPEAAMLAGLPKAPSAFNPVVNPARAAVRQQYVLRRMKEAGFIDAAALEDALAAPPVGREGAARTAAASVEERADNAYRPTVHGDYVAEMARQIAVEQFGEQAYELGIRIVTTITRKDQEAAYAALREGVTDYDRRHGYRGPEAFATLPEGAVSDEQLDEALGESHDYDDLLVAVVTEASTKEVKVYRRGEHIRIAGSGLRFAAPMLAAKAPQSRRIRRGAIVRIRDLGDKGWEITQLPQVQSALLSLDPNTGAVLALVGGFDFARSKFNHVTQAQRQPGSSFKPFIYSAALEREFWPGSILDDAPLYFPPGTTGSQAWEPKNYDGRFTGPITMRDALVRSKNMVSIRLLQAITPGYAQDYIGRFGFDSAKHPPYLTMALGAGTVTPWEMATGYAVFANGGYRIEPYIVKEIHDAEGRVLARTDPPVAGESAPRVIDERNAWLMDSMMRDVMSRGTGTRARTLKRSDIAGKTGTTNDYVDAWFAGYNPDVVAVSWMGFSQPRNMGRGETGGAAALPIWIDYMRAALESSPQRERPLPQGLSSSRASGRTDYYYAENPLPVAPTPEVPDWLREMFASDSQPVQEAPQEAIPPVAPAQQVQVPRMQMPAPVEERTPVIIRR</sequence>
<dbReference type="PANTHER" id="PTHR32282:SF27">
    <property type="entry name" value="PENICILLIN-BINDING PROTEIN 1A"/>
    <property type="match status" value="1"/>
</dbReference>
<evidence type="ECO:0000256" key="16">
    <source>
        <dbReference type="ARBA" id="ARBA00022968"/>
    </source>
</evidence>
<keyword evidence="14" id="KW-0378">Hydrolase</keyword>
<comment type="catalytic activity">
    <reaction evidence="23">
        <text>Preferential cleavage: (Ac)2-L-Lys-D-Ala-|-D-Ala. Also transpeptidation of peptidyl-alanyl moieties that are N-acyl substituents of D-alanine.</text>
        <dbReference type="EC" id="3.4.16.4"/>
    </reaction>
</comment>
<evidence type="ECO:0000313" key="31">
    <source>
        <dbReference type="EMBL" id="NLF54379.1"/>
    </source>
</evidence>
<evidence type="ECO:0000256" key="10">
    <source>
        <dbReference type="ARBA" id="ARBA00022670"/>
    </source>
</evidence>
<comment type="pathway">
    <text evidence="2">Cell wall biogenesis; peptidoglycan biosynthesis.</text>
</comment>
<dbReference type="AlphaFoldDB" id="A0A7X7LVZ0"/>
<proteinExistence type="inferred from homology"/>
<evidence type="ECO:0000259" key="30">
    <source>
        <dbReference type="Pfam" id="PF17092"/>
    </source>
</evidence>
<dbReference type="GO" id="GO:0046677">
    <property type="term" value="P:response to antibiotic"/>
    <property type="evidence" value="ECO:0007669"/>
    <property type="project" value="UniProtKB-KW"/>
</dbReference>
<dbReference type="OrthoDB" id="9766909at2"/>
<evidence type="ECO:0000256" key="6">
    <source>
        <dbReference type="ARBA" id="ARBA00018638"/>
    </source>
</evidence>
<comment type="catalytic activity">
    <reaction evidence="25">
        <text>[GlcNAc-(1-&gt;4)-Mur2Ac(oyl-L-Ala-gamma-D-Glu-L-Lys-D-Ala-D-Ala)](n)-di-trans,octa-cis-undecaprenyl diphosphate + beta-D-GlcNAc-(1-&gt;4)-Mur2Ac(oyl-L-Ala-gamma-D-Glu-L-Lys-D-Ala-D-Ala)-di-trans,octa-cis-undecaprenyl diphosphate = [GlcNAc-(1-&gt;4)-Mur2Ac(oyl-L-Ala-gamma-D-Glu-L-Lys-D-Ala-D-Ala)](n+1)-di-trans,octa-cis-undecaprenyl diphosphate + di-trans,octa-cis-undecaprenyl diphosphate + H(+)</text>
        <dbReference type="Rhea" id="RHEA:23708"/>
        <dbReference type="Rhea" id="RHEA-COMP:9602"/>
        <dbReference type="Rhea" id="RHEA-COMP:9603"/>
        <dbReference type="ChEBI" id="CHEBI:15378"/>
        <dbReference type="ChEBI" id="CHEBI:58405"/>
        <dbReference type="ChEBI" id="CHEBI:60033"/>
        <dbReference type="ChEBI" id="CHEBI:78435"/>
        <dbReference type="EC" id="2.4.99.28"/>
    </reaction>
</comment>
<keyword evidence="21" id="KW-0511">Multifunctional enzyme</keyword>
<feature type="region of interest" description="Disordered" evidence="27">
    <location>
        <begin position="769"/>
        <end position="811"/>
    </location>
</feature>
<comment type="similarity">
    <text evidence="3">In the C-terminal section; belongs to the transpeptidase family.</text>
</comment>
<dbReference type="GO" id="GO:0071555">
    <property type="term" value="P:cell wall organization"/>
    <property type="evidence" value="ECO:0007669"/>
    <property type="project" value="UniProtKB-KW"/>
</dbReference>
<organism evidence="31 32">
    <name type="scientific">Thauera phenolivorans</name>
    <dbReference type="NCBI Taxonomy" id="1792543"/>
    <lineage>
        <taxon>Bacteria</taxon>
        <taxon>Pseudomonadati</taxon>
        <taxon>Pseudomonadota</taxon>
        <taxon>Betaproteobacteria</taxon>
        <taxon>Rhodocyclales</taxon>
        <taxon>Zoogloeaceae</taxon>
        <taxon>Thauera</taxon>
    </lineage>
</organism>
<dbReference type="GO" id="GO:0030288">
    <property type="term" value="C:outer membrane-bounded periplasmic space"/>
    <property type="evidence" value="ECO:0007669"/>
    <property type="project" value="TreeGrafter"/>
</dbReference>
<evidence type="ECO:0000256" key="5">
    <source>
        <dbReference type="ARBA" id="ARBA00012448"/>
    </source>
</evidence>
<keyword evidence="16" id="KW-0735">Signal-anchor</keyword>